<sequence>MMSLGKLKRLAFQKNDGKVRREFQPLAKLDELAQVSQEMQDMRNCYDSLLSAAAGTANSAYEFSENLREMGDCLLEKKELFNDEESGKVLLMLAKVQFELHKLVDHYRSHIILTISNPSESLLNELRTVEEMKQQCDEKRILYEYMVQQREKAHSKSVKGEDCTMQQLQTAHDEYEEEVTHCVFRLKSLKQGQSRSLLTQAARHHAAQLNLFSNAAKSLEAIDPHVKLVSEKHRIDFQVSGLNDGDDDEDDGENKYDPKEHGRLRFDEQPNKPGFEVVSSSMNTMELDQDDQSFPKVSMAESAGVSLDKFQGQSQSVESEPRVSSHSAPIIAEKKFEPADRIRQSRPPTHRFPAYVLPTPVDAKSSTLRTTSVPWTRPTDLKGQSSSLWHSSPLENKVHKRDSKDNLSASIFKLQSVYNDGNSNEASTNLLPPADRHSFSPNDTLDASDHKKIKRQAFSGPLRSEPQLMKPGLFASGPIVSLEHQRLATGSSSQASIHQRSSSQASIHQPPSSAKLSPSISSSSVSPPKISELHELPRPPSTAATKSGRPSGSIQYSSPLVSKNTELLAGNSVWFYLRSKFDMMP</sequence>
<dbReference type="SUPFAM" id="SSF103657">
    <property type="entry name" value="BAR/IMD domain-like"/>
    <property type="match status" value="1"/>
</dbReference>
<protein>
    <recommendedName>
        <fullName evidence="5">BAR domain-containing protein</fullName>
    </recommendedName>
</protein>
<dbReference type="InterPro" id="IPR027267">
    <property type="entry name" value="AH/BAR_dom_sf"/>
</dbReference>
<feature type="compositionally biased region" description="Polar residues" evidence="2">
    <location>
        <begin position="382"/>
        <end position="394"/>
    </location>
</feature>
<feature type="region of interest" description="Disordered" evidence="2">
    <location>
        <begin position="486"/>
        <end position="557"/>
    </location>
</feature>
<evidence type="ECO:0000256" key="1">
    <source>
        <dbReference type="SAM" id="Coils"/>
    </source>
</evidence>
<dbReference type="Proteomes" id="UP001279734">
    <property type="component" value="Unassembled WGS sequence"/>
</dbReference>
<feature type="region of interest" description="Disordered" evidence="2">
    <location>
        <begin position="373"/>
        <end position="403"/>
    </location>
</feature>
<dbReference type="CDD" id="cd07307">
    <property type="entry name" value="BAR"/>
    <property type="match status" value="1"/>
</dbReference>
<dbReference type="AlphaFoldDB" id="A0AAD3Y1E3"/>
<dbReference type="Gene3D" id="1.20.1270.60">
    <property type="entry name" value="Arfaptin homology (AH) domain/BAR domain"/>
    <property type="match status" value="1"/>
</dbReference>
<organism evidence="3 4">
    <name type="scientific">Nepenthes gracilis</name>
    <name type="common">Slender pitcher plant</name>
    <dbReference type="NCBI Taxonomy" id="150966"/>
    <lineage>
        <taxon>Eukaryota</taxon>
        <taxon>Viridiplantae</taxon>
        <taxon>Streptophyta</taxon>
        <taxon>Embryophyta</taxon>
        <taxon>Tracheophyta</taxon>
        <taxon>Spermatophyta</taxon>
        <taxon>Magnoliopsida</taxon>
        <taxon>eudicotyledons</taxon>
        <taxon>Gunneridae</taxon>
        <taxon>Pentapetalae</taxon>
        <taxon>Caryophyllales</taxon>
        <taxon>Nepenthaceae</taxon>
        <taxon>Nepenthes</taxon>
    </lineage>
</organism>
<gene>
    <name evidence="3" type="ORF">Nepgr_025723</name>
</gene>
<accession>A0AAD3Y1E3</accession>
<reference evidence="3" key="1">
    <citation type="submission" date="2023-05" db="EMBL/GenBank/DDBJ databases">
        <title>Nepenthes gracilis genome sequencing.</title>
        <authorList>
            <person name="Fukushima K."/>
        </authorList>
    </citation>
    <scope>NUCLEOTIDE SEQUENCE</scope>
    <source>
        <strain evidence="3">SING2019-196</strain>
    </source>
</reference>
<keyword evidence="1" id="KW-0175">Coiled coil</keyword>
<feature type="region of interest" description="Disordered" evidence="2">
    <location>
        <begin position="423"/>
        <end position="450"/>
    </location>
</feature>
<feature type="compositionally biased region" description="Low complexity" evidence="2">
    <location>
        <begin position="491"/>
        <end position="530"/>
    </location>
</feature>
<dbReference type="PANTHER" id="PTHR34119:SF1">
    <property type="entry name" value="OS04G0394700 PROTEIN"/>
    <property type="match status" value="1"/>
</dbReference>
<evidence type="ECO:0008006" key="5">
    <source>
        <dbReference type="Google" id="ProtNLM"/>
    </source>
</evidence>
<feature type="compositionally biased region" description="Basic and acidic residues" evidence="2">
    <location>
        <begin position="253"/>
        <end position="270"/>
    </location>
</feature>
<dbReference type="PANTHER" id="PTHR34119">
    <property type="entry name" value="HYDROXYPROLINE-RICH GLYCOPROTEIN-LIKE"/>
    <property type="match status" value="1"/>
</dbReference>
<feature type="coiled-coil region" evidence="1">
    <location>
        <begin position="119"/>
        <end position="178"/>
    </location>
</feature>
<dbReference type="EMBL" id="BSYO01000027">
    <property type="protein sequence ID" value="GMH23880.1"/>
    <property type="molecule type" value="Genomic_DNA"/>
</dbReference>
<evidence type="ECO:0000313" key="3">
    <source>
        <dbReference type="EMBL" id="GMH23880.1"/>
    </source>
</evidence>
<feature type="region of interest" description="Disordered" evidence="2">
    <location>
        <begin position="239"/>
        <end position="272"/>
    </location>
</feature>
<feature type="compositionally biased region" description="Polar residues" evidence="2">
    <location>
        <begin position="542"/>
        <end position="557"/>
    </location>
</feature>
<proteinExistence type="predicted"/>
<dbReference type="InterPro" id="IPR037488">
    <property type="entry name" value="At2g33490-like"/>
</dbReference>
<evidence type="ECO:0000313" key="4">
    <source>
        <dbReference type="Proteomes" id="UP001279734"/>
    </source>
</evidence>
<name>A0AAD3Y1E3_NEPGR</name>
<keyword evidence="4" id="KW-1185">Reference proteome</keyword>
<evidence type="ECO:0000256" key="2">
    <source>
        <dbReference type="SAM" id="MobiDB-lite"/>
    </source>
</evidence>
<comment type="caution">
    <text evidence="3">The sequence shown here is derived from an EMBL/GenBank/DDBJ whole genome shotgun (WGS) entry which is preliminary data.</text>
</comment>